<dbReference type="InterPro" id="IPR036420">
    <property type="entry name" value="BRCT_dom_sf"/>
</dbReference>
<feature type="region of interest" description="Disordered" evidence="1">
    <location>
        <begin position="339"/>
        <end position="419"/>
    </location>
</feature>
<feature type="region of interest" description="Disordered" evidence="1">
    <location>
        <begin position="75"/>
        <end position="309"/>
    </location>
</feature>
<proteinExistence type="predicted"/>
<feature type="compositionally biased region" description="Basic residues" evidence="1">
    <location>
        <begin position="652"/>
        <end position="665"/>
    </location>
</feature>
<feature type="compositionally biased region" description="Basic residues" evidence="1">
    <location>
        <begin position="738"/>
        <end position="755"/>
    </location>
</feature>
<dbReference type="InterPro" id="IPR047250">
    <property type="entry name" value="BRCT_p53bp1-like_rpt2"/>
</dbReference>
<evidence type="ECO:0000259" key="2">
    <source>
        <dbReference type="PROSITE" id="PS50172"/>
    </source>
</evidence>
<feature type="region of interest" description="Disordered" evidence="1">
    <location>
        <begin position="490"/>
        <end position="789"/>
    </location>
</feature>
<dbReference type="InterPro" id="IPR047249">
    <property type="entry name" value="BRCT_p53bp1-like_rpt1"/>
</dbReference>
<keyword evidence="4" id="KW-1185">Reference proteome</keyword>
<reference evidence="3" key="1">
    <citation type="submission" date="2021-10" db="EMBL/GenBank/DDBJ databases">
        <title>De novo Genome Assembly of Clathrus columnatus (Basidiomycota, Fungi) Using Illumina and Nanopore Sequence Data.</title>
        <authorList>
            <person name="Ogiso-Tanaka E."/>
            <person name="Itagaki H."/>
            <person name="Hosoya T."/>
            <person name="Hosaka K."/>
        </authorList>
    </citation>
    <scope>NUCLEOTIDE SEQUENCE</scope>
    <source>
        <strain evidence="3">MO-923</strain>
    </source>
</reference>
<accession>A0AAV5ALF5</accession>
<feature type="compositionally biased region" description="Polar residues" evidence="1">
    <location>
        <begin position="254"/>
        <end position="265"/>
    </location>
</feature>
<feature type="compositionally biased region" description="Polar residues" evidence="1">
    <location>
        <begin position="778"/>
        <end position="789"/>
    </location>
</feature>
<feature type="compositionally biased region" description="Basic and acidic residues" evidence="1">
    <location>
        <begin position="529"/>
        <end position="545"/>
    </location>
</feature>
<feature type="domain" description="BRCT" evidence="2">
    <location>
        <begin position="1085"/>
        <end position="1165"/>
    </location>
</feature>
<dbReference type="Gene3D" id="3.40.50.10190">
    <property type="entry name" value="BRCT domain"/>
    <property type="match status" value="1"/>
</dbReference>
<feature type="region of interest" description="Disordered" evidence="1">
    <location>
        <begin position="31"/>
        <end position="52"/>
    </location>
</feature>
<feature type="compositionally biased region" description="Basic and acidic residues" evidence="1">
    <location>
        <begin position="666"/>
        <end position="685"/>
    </location>
</feature>
<evidence type="ECO:0000313" key="4">
    <source>
        <dbReference type="Proteomes" id="UP001050691"/>
    </source>
</evidence>
<feature type="compositionally biased region" description="Polar residues" evidence="1">
    <location>
        <begin position="131"/>
        <end position="158"/>
    </location>
</feature>
<feature type="compositionally biased region" description="Polar residues" evidence="1">
    <location>
        <begin position="601"/>
        <end position="612"/>
    </location>
</feature>
<dbReference type="PROSITE" id="PS50172">
    <property type="entry name" value="BRCT"/>
    <property type="match status" value="1"/>
</dbReference>
<dbReference type="SUPFAM" id="SSF52113">
    <property type="entry name" value="BRCT domain"/>
    <property type="match status" value="1"/>
</dbReference>
<sequence>MKTGAKVSQRGLIDDSQSERVWQYAMQGGNATINLPNTSTTSKVAADDPNLSTDLSNSFGTVASKLKFHGLAETQSQGLDESYYLPEETENQDKSSEETPVPDYGAKTAKQNGLFKPKSSSGSILIEHNNNKQQTTKKSAGSTNLPSLENGHVTSHVTDASPPHGVTPIVGPAVDVEKAAAGPPTNQEQTKEQGHKRLLQRNKASSFHVRPEEPSSPRPLKRINTMPPRLNRYAPRDIEPSSQDSFAGSPPRQDLNTFIKNSKVFNNLHIRPGVDGKPKSKATRTVAEKGKAKRVEPQQAEEEDQSPSQLMQAALAHGLVQRSPTPPSVLLPPPVVLVKGTQSDRHPSEDDSSGSKRYGQNGSGDDMDIQSEGQNESQATDDSPTQSSSSFVLPNIPGMEKSESPQSTQPNTQPIPPDMIIISPNNATLVSAASGISSIPIPEYRRQEFAFLQNRFRNEIVPATPISTVPEHSITAPSVGALAVPPNIQITENVDPSNNKKEKEKAQDAGAMPVRQERTKPASKPQSLRRSERAKPGPLSKDGRRPQGPQEITNEIVPDSQEEQNSNMSVKIIPDPKSKSKQAARDELVVPDSQEEEQKQQKTLINPLSSPSIPLAELVPLSGFRPGSPTPTPAAVKSPLRKGQLPEGVTHTRGRGRPSTKKTLRPLKERKREEDVKVMKTRGSDGMEVDVAVEGDEEEDEEEEEETEKEPPRKKYSTKKRTRGTNSKPIKREGRSKNVQKTRRAGPAVTRKRKSDPKLVEQQPSDTSLPPSKRHRSSNTTPGPSVGITQLSKRVLARRQQDSDYYYPGTAHLEFVSSDPTSGSGPFTVEFDDGSEELIGLDDIRSFQLEPGDMIDVTKSKKGASRYRRATVLDVDRWEDEIAQVHDVESGPDGDDYDVNGKDIRVSVEQIQLQWSERCINLRTLCKDKEYELPRRNRNLAGYAFIVTMPDLHESKRSIQPLWWDRLCDWSAVVSLSGTSELDGKRIVGKASDVRLVKSKVKLKNLFCVADEPKTTPKFLIALALGVPCLSIDWILAKVYFSSIGKLISFRRVRTLSPNRAASQNFDRVWWRDSDNFGQLLSNSPVEKLFAGKSFLCIGPLFIPKSKEFGTFPKVLLAMGASVVQAVTQLKYVKGQTKFDYTVVDDDGAEVLSYNGAPGVNISWIKKRNAL</sequence>
<evidence type="ECO:0000313" key="3">
    <source>
        <dbReference type="EMBL" id="GJJ12745.1"/>
    </source>
</evidence>
<feature type="compositionally biased region" description="Acidic residues" evidence="1">
    <location>
        <begin position="687"/>
        <end position="708"/>
    </location>
</feature>
<feature type="compositionally biased region" description="Basic residues" evidence="1">
    <location>
        <begin position="712"/>
        <end position="723"/>
    </location>
</feature>
<gene>
    <name evidence="3" type="ORF">Clacol_006990</name>
</gene>
<feature type="compositionally biased region" description="Polar residues" evidence="1">
    <location>
        <begin position="31"/>
        <end position="43"/>
    </location>
</feature>
<dbReference type="CDD" id="cd17724">
    <property type="entry name" value="BRCT_p53bp1_rpt2"/>
    <property type="match status" value="1"/>
</dbReference>
<dbReference type="Proteomes" id="UP001050691">
    <property type="component" value="Unassembled WGS sequence"/>
</dbReference>
<dbReference type="CDD" id="cd17745">
    <property type="entry name" value="BRCT_p53bp1_rpt1"/>
    <property type="match status" value="1"/>
</dbReference>
<comment type="caution">
    <text evidence="3">The sequence shown here is derived from an EMBL/GenBank/DDBJ whole genome shotgun (WGS) entry which is preliminary data.</text>
</comment>
<feature type="compositionally biased region" description="Basic and acidic residues" evidence="1">
    <location>
        <begin position="498"/>
        <end position="507"/>
    </location>
</feature>
<dbReference type="InterPro" id="IPR001357">
    <property type="entry name" value="BRCT_dom"/>
</dbReference>
<dbReference type="EMBL" id="BPWL01000007">
    <property type="protein sequence ID" value="GJJ12745.1"/>
    <property type="molecule type" value="Genomic_DNA"/>
</dbReference>
<protein>
    <recommendedName>
        <fullName evidence="2">BRCT domain-containing protein</fullName>
    </recommendedName>
</protein>
<feature type="compositionally biased region" description="Basic and acidic residues" evidence="1">
    <location>
        <begin position="574"/>
        <end position="588"/>
    </location>
</feature>
<feature type="compositionally biased region" description="Basic and acidic residues" evidence="1">
    <location>
        <begin position="286"/>
        <end position="296"/>
    </location>
</feature>
<dbReference type="AlphaFoldDB" id="A0AAV5ALF5"/>
<evidence type="ECO:0000256" key="1">
    <source>
        <dbReference type="SAM" id="MobiDB-lite"/>
    </source>
</evidence>
<name>A0AAV5ALF5_9AGAM</name>
<organism evidence="3 4">
    <name type="scientific">Clathrus columnatus</name>
    <dbReference type="NCBI Taxonomy" id="1419009"/>
    <lineage>
        <taxon>Eukaryota</taxon>
        <taxon>Fungi</taxon>
        <taxon>Dikarya</taxon>
        <taxon>Basidiomycota</taxon>
        <taxon>Agaricomycotina</taxon>
        <taxon>Agaricomycetes</taxon>
        <taxon>Phallomycetidae</taxon>
        <taxon>Phallales</taxon>
        <taxon>Clathraceae</taxon>
        <taxon>Clathrus</taxon>
    </lineage>
</organism>
<feature type="compositionally biased region" description="Polar residues" evidence="1">
    <location>
        <begin position="371"/>
        <end position="392"/>
    </location>
</feature>